<dbReference type="InterPro" id="IPR023299">
    <property type="entry name" value="ATPase_P-typ_cyto_dom_N"/>
</dbReference>
<dbReference type="GO" id="GO:0046872">
    <property type="term" value="F:metal ion binding"/>
    <property type="evidence" value="ECO:0007669"/>
    <property type="project" value="UniProtKB-KW"/>
</dbReference>
<dbReference type="SFLD" id="SFLDG00002">
    <property type="entry name" value="C1.7:_P-type_atpase_like"/>
    <property type="match status" value="1"/>
</dbReference>
<dbReference type="InterPro" id="IPR001757">
    <property type="entry name" value="P_typ_ATPase"/>
</dbReference>
<proteinExistence type="inferred from homology"/>
<evidence type="ECO:0000256" key="2">
    <source>
        <dbReference type="ARBA" id="ARBA00004195"/>
    </source>
</evidence>
<evidence type="ECO:0000256" key="16">
    <source>
        <dbReference type="ARBA" id="ARBA00053935"/>
    </source>
</evidence>
<dbReference type="GO" id="GO:0055038">
    <property type="term" value="C:recycling endosome membrane"/>
    <property type="evidence" value="ECO:0007669"/>
    <property type="project" value="UniProtKB-SubCell"/>
</dbReference>
<dbReference type="InterPro" id="IPR023214">
    <property type="entry name" value="HAD_sf"/>
</dbReference>
<evidence type="ECO:0000256" key="10">
    <source>
        <dbReference type="ARBA" id="ARBA00022840"/>
    </source>
</evidence>
<dbReference type="InterPro" id="IPR018303">
    <property type="entry name" value="ATPase_P-typ_P_site"/>
</dbReference>
<feature type="domain" description="Cation-transporting P-type ATPase N-terminal" evidence="22">
    <location>
        <begin position="154"/>
        <end position="212"/>
    </location>
</feature>
<dbReference type="SUPFAM" id="SSF56784">
    <property type="entry name" value="HAD-like"/>
    <property type="match status" value="1"/>
</dbReference>
<evidence type="ECO:0000259" key="21">
    <source>
        <dbReference type="Pfam" id="PF00122"/>
    </source>
</evidence>
<evidence type="ECO:0000256" key="18">
    <source>
        <dbReference type="ARBA" id="ARBA00074226"/>
    </source>
</evidence>
<feature type="transmembrane region" description="Helical" evidence="20">
    <location>
        <begin position="432"/>
        <end position="454"/>
    </location>
</feature>
<organism evidence="24 25">
    <name type="scientific">Phasianus colchicus</name>
    <name type="common">Common pheasant</name>
    <dbReference type="NCBI Taxonomy" id="9054"/>
    <lineage>
        <taxon>Eukaryota</taxon>
        <taxon>Metazoa</taxon>
        <taxon>Chordata</taxon>
        <taxon>Craniata</taxon>
        <taxon>Vertebrata</taxon>
        <taxon>Euteleostomi</taxon>
        <taxon>Archelosauria</taxon>
        <taxon>Archosauria</taxon>
        <taxon>Dinosauria</taxon>
        <taxon>Saurischia</taxon>
        <taxon>Theropoda</taxon>
        <taxon>Coelurosauria</taxon>
        <taxon>Aves</taxon>
        <taxon>Neognathae</taxon>
        <taxon>Galloanserae</taxon>
        <taxon>Galliformes</taxon>
        <taxon>Phasianidae</taxon>
        <taxon>Phasianinae</taxon>
        <taxon>Phasianus</taxon>
    </lineage>
</organism>
<dbReference type="NCBIfam" id="TIGR01657">
    <property type="entry name" value="P-ATPase-V"/>
    <property type="match status" value="1"/>
</dbReference>
<keyword evidence="6 20" id="KW-0812">Transmembrane</keyword>
<dbReference type="GO" id="GO:0015662">
    <property type="term" value="F:P-type ion transporter activity"/>
    <property type="evidence" value="ECO:0007669"/>
    <property type="project" value="InterPro"/>
</dbReference>
<comment type="catalytic activity">
    <reaction evidence="15">
        <text>putrescine(out) + ATP + H2O = putrescine(in) + ADP + phosphate + H(+)</text>
        <dbReference type="Rhea" id="RHEA:29995"/>
        <dbReference type="ChEBI" id="CHEBI:15377"/>
        <dbReference type="ChEBI" id="CHEBI:15378"/>
        <dbReference type="ChEBI" id="CHEBI:30616"/>
        <dbReference type="ChEBI" id="CHEBI:43474"/>
        <dbReference type="ChEBI" id="CHEBI:326268"/>
        <dbReference type="ChEBI" id="CHEBI:456216"/>
        <dbReference type="EC" id="7.6.2.16"/>
    </reaction>
    <physiologicalReaction direction="left-to-right" evidence="15">
        <dbReference type="Rhea" id="RHEA:29996"/>
    </physiologicalReaction>
</comment>
<evidence type="ECO:0000256" key="8">
    <source>
        <dbReference type="ARBA" id="ARBA00022741"/>
    </source>
</evidence>
<feature type="transmembrane region" description="Helical" evidence="20">
    <location>
        <begin position="219"/>
        <end position="239"/>
    </location>
</feature>
<dbReference type="GO" id="GO:0005524">
    <property type="term" value="F:ATP binding"/>
    <property type="evidence" value="ECO:0007669"/>
    <property type="project" value="UniProtKB-KW"/>
</dbReference>
<reference evidence="24" key="2">
    <citation type="submission" date="2025-09" db="UniProtKB">
        <authorList>
            <consortium name="Ensembl"/>
        </authorList>
    </citation>
    <scope>IDENTIFICATION</scope>
</reference>
<keyword evidence="12" id="KW-1278">Translocase</keyword>
<dbReference type="PANTHER" id="PTHR45630:SF12">
    <property type="entry name" value="POLYAMINE-TRANSPORTING ATPASE 13A3"/>
    <property type="match status" value="1"/>
</dbReference>
<evidence type="ECO:0000256" key="9">
    <source>
        <dbReference type="ARBA" id="ARBA00022753"/>
    </source>
</evidence>
<keyword evidence="7" id="KW-0479">Metal-binding</keyword>
<feature type="transmembrane region" description="Helical" evidence="20">
    <location>
        <begin position="987"/>
        <end position="1014"/>
    </location>
</feature>
<dbReference type="Gene3D" id="3.40.1110.10">
    <property type="entry name" value="Calcium-transporting ATPase, cytoplasmic domain N"/>
    <property type="match status" value="1"/>
</dbReference>
<feature type="domain" description="P-type ATPase A" evidence="21">
    <location>
        <begin position="258"/>
        <end position="382"/>
    </location>
</feature>
<dbReference type="GO" id="GO:0016887">
    <property type="term" value="F:ATP hydrolysis activity"/>
    <property type="evidence" value="ECO:0007669"/>
    <property type="project" value="InterPro"/>
</dbReference>
<evidence type="ECO:0000256" key="3">
    <source>
        <dbReference type="ARBA" id="ARBA00004520"/>
    </source>
</evidence>
<dbReference type="Pfam" id="PF00122">
    <property type="entry name" value="E1-E2_ATPase"/>
    <property type="match status" value="1"/>
</dbReference>
<keyword evidence="5" id="KW-0597">Phosphoprotein</keyword>
<dbReference type="SUPFAM" id="SSF81653">
    <property type="entry name" value="Calcium ATPase, transduction domain A"/>
    <property type="match status" value="1"/>
</dbReference>
<evidence type="ECO:0000313" key="24">
    <source>
        <dbReference type="Ensembl" id="ENSPCLP00000009585.1"/>
    </source>
</evidence>
<dbReference type="CDD" id="cd07542">
    <property type="entry name" value="P-type_ATPase_cation"/>
    <property type="match status" value="1"/>
</dbReference>
<evidence type="ECO:0000313" key="25">
    <source>
        <dbReference type="Proteomes" id="UP000472261"/>
    </source>
</evidence>
<dbReference type="InterPro" id="IPR006544">
    <property type="entry name" value="P-type_TPase_V"/>
</dbReference>
<dbReference type="InterPro" id="IPR047819">
    <property type="entry name" value="P5A-ATPase_N"/>
</dbReference>
<dbReference type="Pfam" id="PF13246">
    <property type="entry name" value="Cation_ATPase"/>
    <property type="match status" value="1"/>
</dbReference>
<dbReference type="InterPro" id="IPR008250">
    <property type="entry name" value="ATPase_P-typ_transduc_dom_A_sf"/>
</dbReference>
<dbReference type="InterPro" id="IPR047821">
    <property type="entry name" value="P5B-type_ATPase"/>
</dbReference>
<dbReference type="NCBIfam" id="TIGR01494">
    <property type="entry name" value="ATPase_P-type"/>
    <property type="match status" value="1"/>
</dbReference>
<feature type="transmembrane region" description="Helical" evidence="20">
    <location>
        <begin position="197"/>
        <end position="213"/>
    </location>
</feature>
<dbReference type="AlphaFoldDB" id="A0A669PQ37"/>
<dbReference type="PANTHER" id="PTHR45630">
    <property type="entry name" value="CATION-TRANSPORTING ATPASE-RELATED"/>
    <property type="match status" value="1"/>
</dbReference>
<keyword evidence="13 20" id="KW-1133">Transmembrane helix</keyword>
<sequence length="1212" mass="136827">MQEIYGYELCRWKLVLVTVGVICSGGFLLLLLYWMPQWRVKATCKKTTLKDCEVVLLRTTDEFKIWFCAKVRVMPSLGASPLQNLDPIVHKVPNGHTVHFCESAAEENKNYLKKYLPVIVSGIRYFTHHSVKYFWNDSAQSFDVVRGLDDSTFCSSIHNEHSRGLTKEMRDYRKMFFGINEIAVKVPSIFKLLIKEVLNPFYIFQLFSVILWITDEYHYYALAIVIMSVLSIVSSLYTVRKQYVMLHDMVAAHSIVRVSVCRRNQEIEEILSTNLVPGDIMLIPSNGTIMPCDAVLLSGTCIVNESMLTGESVPVTKINLPNPSEYPKATGDEIYSPEAHKRHTLFCGTSVIQTRFYTGELVKALVVRTGFNTAKGQLVRSILYPKPTDFKLYRDAYWFLLSLVVVAGIGFIYTIVNSILNEVSHTIVIESLDIITITVPPALPAAMTAGIVYAQRRLKKIGIFCISPQRINICGQLNLVCFDKTGTLTEDGLDLWGIQRVENARFLLPEERACSESLLKSEFIACMATCHSLTKIEGELSGDPLDLKMFEAIGWILEEATEEETALHNRIMPTVVRPSKQLFPESKQATDQEMELFELSTTYEIGIVRQFPFSSVLQRMCVIARILGEKRMDAYMKGAPEVIASLCKQETVPVDFESVLEEYTKQGFRVIALAHRKLESKLTWHKVQTINRDAIESNMDFMGLIIMQNKLKQETPTVLEDLHKANIRTVMVTGDNMLTAISVARDCGMILPQDKVIIAEALPPKDGQAARINWHYADTLTRCTSSSPAINSEDIPVKLVHESLEDLQMTKYHFAMNGKSFAVILEHFQDLVPKLVLHGTVFARMAPDQKTQLVEALQNVDYYVGMCGDGANDCGALKRAHGGISLSELEASVASPFTSRTPSISCVPKLIREGRAALITSFCVFKFMALYSIIQYISVTLLYSILSNLGDHQFLFIDLAIILVVVFTMSLNPAWKELVARRPPSGLISGPLLCSVLSQIIICLVFQTVGFLWVKQQPWFERWTPESDACNILDATNISSAHSGNETLDDEHNIKNYENTTLFFISSFQYLIVAIVFSKGKPFRQPCYKNFLFVTSVVVLYVFLFFIMLHPSELIDTSFELVCVPYEWRLRILIIVIVNAIVSVLMEEAVDRLGVCFLSSLFGYREKTPKAKYMHLAQELLVDPEWPPKPRTTTEAKVPSQENGSYQIITLT</sequence>
<feature type="domain" description="P5B-type ATPase N-terminal" evidence="23">
    <location>
        <begin position="3"/>
        <end position="136"/>
    </location>
</feature>
<evidence type="ECO:0000256" key="17">
    <source>
        <dbReference type="ARBA" id="ARBA00066779"/>
    </source>
</evidence>
<dbReference type="GO" id="GO:0006874">
    <property type="term" value="P:intracellular calcium ion homeostasis"/>
    <property type="evidence" value="ECO:0007669"/>
    <property type="project" value="TreeGrafter"/>
</dbReference>
<dbReference type="GO" id="GO:0019829">
    <property type="term" value="F:ATPase-coupled monoatomic cation transmembrane transporter activity"/>
    <property type="evidence" value="ECO:0007669"/>
    <property type="project" value="InterPro"/>
</dbReference>
<dbReference type="Gene3D" id="1.20.1110.10">
    <property type="entry name" value="Calcium-transporting ATPase, transmembrane domain"/>
    <property type="match status" value="1"/>
</dbReference>
<keyword evidence="10" id="KW-0067">ATP-binding</keyword>
<feature type="transmembrane region" description="Helical" evidence="20">
    <location>
        <begin position="954"/>
        <end position="975"/>
    </location>
</feature>
<reference evidence="24" key="1">
    <citation type="submission" date="2025-08" db="UniProtKB">
        <authorList>
            <consortium name="Ensembl"/>
        </authorList>
    </citation>
    <scope>IDENTIFICATION</scope>
</reference>
<feature type="transmembrane region" description="Helical" evidence="20">
    <location>
        <begin position="1090"/>
        <end position="1108"/>
    </location>
</feature>
<dbReference type="SFLD" id="SFLDF00027">
    <property type="entry name" value="p-type_atpase"/>
    <property type="match status" value="1"/>
</dbReference>
<dbReference type="Pfam" id="PF00690">
    <property type="entry name" value="Cation_ATPase_N"/>
    <property type="match status" value="1"/>
</dbReference>
<dbReference type="GO" id="GO:0015594">
    <property type="term" value="F:ABC-type putrescine transporter activity"/>
    <property type="evidence" value="ECO:0007669"/>
    <property type="project" value="UniProtKB-EC"/>
</dbReference>
<comment type="function">
    <text evidence="16">ATP-driven pump involved in endocytosis-dependent polyamine transport. Uses ATP as an energy source to transfer polyamine precursor putrescine from the endosomal compartment to the cytosol.</text>
</comment>
<feature type="transmembrane region" description="Helical" evidence="20">
    <location>
        <begin position="1128"/>
        <end position="1146"/>
    </location>
</feature>
<feature type="transmembrane region" description="Helical" evidence="20">
    <location>
        <begin position="396"/>
        <end position="420"/>
    </location>
</feature>
<keyword evidence="8" id="KW-0547">Nucleotide-binding</keyword>
<dbReference type="FunFam" id="1.20.1110.10:FF:000026">
    <property type="entry name" value="Cation-transporting ATPase"/>
    <property type="match status" value="1"/>
</dbReference>
<dbReference type="SUPFAM" id="SSF81665">
    <property type="entry name" value="Calcium ATPase, transmembrane domain M"/>
    <property type="match status" value="1"/>
</dbReference>
<evidence type="ECO:0000256" key="20">
    <source>
        <dbReference type="SAM" id="Phobius"/>
    </source>
</evidence>
<dbReference type="PRINTS" id="PR00119">
    <property type="entry name" value="CATATPASE"/>
</dbReference>
<evidence type="ECO:0000256" key="19">
    <source>
        <dbReference type="ARBA" id="ARBA00076813"/>
    </source>
</evidence>
<evidence type="ECO:0000256" key="6">
    <source>
        <dbReference type="ARBA" id="ARBA00022692"/>
    </source>
</evidence>
<evidence type="ECO:0000259" key="23">
    <source>
        <dbReference type="Pfam" id="PF12409"/>
    </source>
</evidence>
<dbReference type="SUPFAM" id="SSF81660">
    <property type="entry name" value="Metal cation-transporting ATPase, ATP-binding domain N"/>
    <property type="match status" value="1"/>
</dbReference>
<feature type="transmembrane region" description="Helical" evidence="20">
    <location>
        <begin position="12"/>
        <end position="35"/>
    </location>
</feature>
<dbReference type="Proteomes" id="UP000472261">
    <property type="component" value="Unplaced"/>
</dbReference>
<dbReference type="Pfam" id="PF12409">
    <property type="entry name" value="P5-ATPase"/>
    <property type="match status" value="1"/>
</dbReference>
<dbReference type="FunFam" id="3.40.1110.10:FF:000026">
    <property type="entry name" value="Cation-transporting ATPase"/>
    <property type="match status" value="1"/>
</dbReference>
<evidence type="ECO:0000256" key="5">
    <source>
        <dbReference type="ARBA" id="ARBA00022553"/>
    </source>
</evidence>
<name>A0A669PQ37_PHACC</name>
<comment type="similarity">
    <text evidence="4">Belongs to the cation transport ATPase (P-type) (TC 3.A.3) family. Type V subfamily.</text>
</comment>
<accession>A0A669PQ37</accession>
<dbReference type="InterPro" id="IPR036412">
    <property type="entry name" value="HAD-like_sf"/>
</dbReference>
<keyword evidence="11" id="KW-0460">Magnesium</keyword>
<comment type="subcellular location">
    <subcellularLocation>
        <location evidence="3">Early endosome membrane</location>
        <topology evidence="3">Multi-pass membrane protein</topology>
    </subcellularLocation>
    <subcellularLocation>
        <location evidence="1">Late endosome membrane</location>
        <topology evidence="1">Multi-pass membrane protein</topology>
    </subcellularLocation>
    <subcellularLocation>
        <location evidence="2">Recycling endosome membrane</location>
        <topology evidence="2">Multi-pass membrane protein</topology>
    </subcellularLocation>
</comment>
<evidence type="ECO:0000259" key="22">
    <source>
        <dbReference type="Pfam" id="PF00690"/>
    </source>
</evidence>
<dbReference type="FunFam" id="2.70.150.10:FF:000017">
    <property type="entry name" value="Cation-transporting ATPase"/>
    <property type="match status" value="1"/>
</dbReference>
<dbReference type="Gene3D" id="2.70.150.10">
    <property type="entry name" value="Calcium-transporting ATPase, cytoplasmic transduction domain A"/>
    <property type="match status" value="1"/>
</dbReference>
<evidence type="ECO:0000256" key="4">
    <source>
        <dbReference type="ARBA" id="ARBA00006000"/>
    </source>
</evidence>
<keyword evidence="9" id="KW-0967">Endosome</keyword>
<feature type="transmembrane region" description="Helical" evidence="20">
    <location>
        <begin position="1060"/>
        <end position="1078"/>
    </location>
</feature>
<dbReference type="GO" id="GO:0031902">
    <property type="term" value="C:late endosome membrane"/>
    <property type="evidence" value="ECO:0007669"/>
    <property type="project" value="UniProtKB-SubCell"/>
</dbReference>
<keyword evidence="14 20" id="KW-0472">Membrane</keyword>
<dbReference type="Gene3D" id="3.40.50.1000">
    <property type="entry name" value="HAD superfamily/HAD-like"/>
    <property type="match status" value="1"/>
</dbReference>
<protein>
    <recommendedName>
        <fullName evidence="18">Polyamine-transporting ATPase 13A3</fullName>
        <ecNumber evidence="17">7.6.2.16</ecNumber>
    </recommendedName>
    <alternativeName>
        <fullName evidence="19">Putrescine transporting ATPase</fullName>
    </alternativeName>
</protein>
<dbReference type="InterPro" id="IPR059000">
    <property type="entry name" value="ATPase_P-type_domA"/>
</dbReference>
<dbReference type="GO" id="GO:0031901">
    <property type="term" value="C:early endosome membrane"/>
    <property type="evidence" value="ECO:0007669"/>
    <property type="project" value="UniProtKB-SubCell"/>
</dbReference>
<evidence type="ECO:0000256" key="13">
    <source>
        <dbReference type="ARBA" id="ARBA00022989"/>
    </source>
</evidence>
<dbReference type="InterPro" id="IPR004014">
    <property type="entry name" value="ATPase_P-typ_cation-transptr_N"/>
</dbReference>
<dbReference type="PROSITE" id="PS00154">
    <property type="entry name" value="ATPASE_E1_E2"/>
    <property type="match status" value="1"/>
</dbReference>
<dbReference type="SFLD" id="SFLDS00003">
    <property type="entry name" value="Haloacid_Dehalogenase"/>
    <property type="match status" value="1"/>
</dbReference>
<keyword evidence="25" id="KW-1185">Reference proteome</keyword>
<evidence type="ECO:0000256" key="12">
    <source>
        <dbReference type="ARBA" id="ARBA00022967"/>
    </source>
</evidence>
<evidence type="ECO:0000256" key="15">
    <source>
        <dbReference type="ARBA" id="ARBA00051385"/>
    </source>
</evidence>
<evidence type="ECO:0000256" key="14">
    <source>
        <dbReference type="ARBA" id="ARBA00023136"/>
    </source>
</evidence>
<dbReference type="InterPro" id="IPR023298">
    <property type="entry name" value="ATPase_P-typ_TM_dom_sf"/>
</dbReference>
<dbReference type="Ensembl" id="ENSPCLT00000012894.1">
    <property type="protein sequence ID" value="ENSPCLP00000009585.1"/>
    <property type="gene ID" value="ENSPCLG00000007901.1"/>
</dbReference>
<evidence type="ECO:0000256" key="7">
    <source>
        <dbReference type="ARBA" id="ARBA00022723"/>
    </source>
</evidence>
<dbReference type="InterPro" id="IPR044492">
    <property type="entry name" value="P_typ_ATPase_HD_dom"/>
</dbReference>
<evidence type="ECO:0000256" key="1">
    <source>
        <dbReference type="ARBA" id="ARBA00004107"/>
    </source>
</evidence>
<dbReference type="EC" id="7.6.2.16" evidence="17"/>
<dbReference type="FunFam" id="1.20.1110.10:FF:000023">
    <property type="entry name" value="Cation-transporting ATPase"/>
    <property type="match status" value="1"/>
</dbReference>
<dbReference type="FunFam" id="3.40.50.1000:FF:000045">
    <property type="entry name" value="Cation-transporting ATPase"/>
    <property type="match status" value="1"/>
</dbReference>
<feature type="transmembrane region" description="Helical" evidence="20">
    <location>
        <begin position="916"/>
        <end position="934"/>
    </location>
</feature>
<evidence type="ECO:0000256" key="11">
    <source>
        <dbReference type="ARBA" id="ARBA00022842"/>
    </source>
</evidence>